<dbReference type="GO" id="GO:0004984">
    <property type="term" value="F:olfactory receptor activity"/>
    <property type="evidence" value="ECO:0007669"/>
    <property type="project" value="InterPro"/>
</dbReference>
<evidence type="ECO:0000256" key="7">
    <source>
        <dbReference type="ARBA" id="ARBA00023224"/>
    </source>
</evidence>
<keyword evidence="2 8" id="KW-0812">Transmembrane</keyword>
<protein>
    <recommendedName>
        <fullName evidence="9">G-protein coupled receptors family 1 profile domain-containing protein</fullName>
    </recommendedName>
</protein>
<feature type="domain" description="G-protein coupled receptors family 1 profile" evidence="9">
    <location>
        <begin position="1"/>
        <end position="142"/>
    </location>
</feature>
<feature type="transmembrane region" description="Helical" evidence="8">
    <location>
        <begin position="126"/>
        <end position="144"/>
    </location>
</feature>
<dbReference type="Pfam" id="PF13853">
    <property type="entry name" value="7tm_4"/>
    <property type="match status" value="1"/>
</dbReference>
<evidence type="ECO:0000256" key="1">
    <source>
        <dbReference type="ARBA" id="ARBA00004141"/>
    </source>
</evidence>
<reference evidence="10" key="3">
    <citation type="submission" date="2025-09" db="UniProtKB">
        <authorList>
            <consortium name="Ensembl"/>
        </authorList>
    </citation>
    <scope>IDENTIFICATION</scope>
</reference>
<evidence type="ECO:0000256" key="6">
    <source>
        <dbReference type="ARBA" id="ARBA00023170"/>
    </source>
</evidence>
<dbReference type="PROSITE" id="PS50262">
    <property type="entry name" value="G_PROTEIN_RECEP_F1_2"/>
    <property type="match status" value="1"/>
</dbReference>
<dbReference type="PANTHER" id="PTHR48002">
    <property type="entry name" value="OLFACTORY RECEPTOR"/>
    <property type="match status" value="1"/>
</dbReference>
<dbReference type="Gene3D" id="1.20.1070.10">
    <property type="entry name" value="Rhodopsin 7-helix transmembrane proteins"/>
    <property type="match status" value="1"/>
</dbReference>
<dbReference type="GeneTree" id="ENSGT00940000163108"/>
<reference evidence="10 11" key="1">
    <citation type="journal article" date="2020" name="Nat. Commun.">
        <title>Donkey genomes provide new insights into domestication and selection for coat color.</title>
        <authorList>
            <person name="Wang"/>
            <person name="C."/>
            <person name="Li"/>
            <person name="H."/>
            <person name="Guo"/>
            <person name="Y."/>
            <person name="Huang"/>
            <person name="J."/>
            <person name="Sun"/>
            <person name="Y."/>
            <person name="Min"/>
            <person name="J."/>
            <person name="Wang"/>
            <person name="J."/>
            <person name="Fang"/>
            <person name="X."/>
            <person name="Zhao"/>
            <person name="Z."/>
            <person name="Wang"/>
            <person name="S."/>
            <person name="Zhang"/>
            <person name="Y."/>
            <person name="Liu"/>
            <person name="Q."/>
            <person name="Jiang"/>
            <person name="Q."/>
            <person name="Wang"/>
            <person name="X."/>
            <person name="Guo"/>
            <person name="Y."/>
            <person name="Yang"/>
            <person name="C."/>
            <person name="Wang"/>
            <person name="Y."/>
            <person name="Tian"/>
            <person name="F."/>
            <person name="Zhuang"/>
            <person name="G."/>
            <person name="Fan"/>
            <person name="Y."/>
            <person name="Gao"/>
            <person name="Q."/>
            <person name="Li"/>
            <person name="Y."/>
            <person name="Ju"/>
            <person name="Z."/>
            <person name="Li"/>
            <person name="J."/>
            <person name="Li"/>
            <person name="R."/>
            <person name="Hou"/>
            <person name="M."/>
            <person name="Yang"/>
            <person name="G."/>
            <person name="Liu"/>
            <person name="G."/>
            <person name="Liu"/>
            <person name="W."/>
            <person name="Guo"/>
            <person name="J."/>
            <person name="Pan"/>
            <person name="S."/>
            <person name="Fan"/>
            <person name="G."/>
            <person name="Zhang"/>
            <person name="W."/>
            <person name="Zhang"/>
            <person name="R."/>
            <person name="Yu"/>
            <person name="J."/>
            <person name="Zhang"/>
            <person name="X."/>
            <person name="Yin"/>
            <person name="Q."/>
            <person name="Ji"/>
            <person name="C."/>
            <person name="Jin"/>
            <person name="Y."/>
            <person name="Yue"/>
            <person name="G."/>
            <person name="Liu"/>
            <person name="M."/>
            <person name="Xu"/>
            <person name="J."/>
            <person name="Liu"/>
            <person name="S."/>
            <person name="Jordana"/>
            <person name="J."/>
            <person name="Noce"/>
            <person name="A."/>
            <person name="Amills"/>
            <person name="M."/>
            <person name="Wu"/>
            <person name="D.D."/>
            <person name="Li"/>
            <person name="S."/>
            <person name="Zhou"/>
            <person name="X. and Zhong"/>
            <person name="J."/>
        </authorList>
    </citation>
    <scope>NUCLEOTIDE SEQUENCE [LARGE SCALE GENOMIC DNA]</scope>
</reference>
<keyword evidence="11" id="KW-1185">Reference proteome</keyword>
<evidence type="ECO:0000256" key="2">
    <source>
        <dbReference type="ARBA" id="ARBA00022692"/>
    </source>
</evidence>
<name>A0A9L0J2U6_EQUAS</name>
<dbReference type="InterPro" id="IPR017452">
    <property type="entry name" value="GPCR_Rhodpsn_7TM"/>
</dbReference>
<dbReference type="Proteomes" id="UP000694387">
    <property type="component" value="Chromosome 17"/>
</dbReference>
<evidence type="ECO:0000259" key="9">
    <source>
        <dbReference type="PROSITE" id="PS50262"/>
    </source>
</evidence>
<keyword evidence="4" id="KW-0297">G-protein coupled receptor</keyword>
<keyword evidence="3 8" id="KW-1133">Transmembrane helix</keyword>
<comment type="subcellular location">
    <subcellularLocation>
        <location evidence="1">Membrane</location>
        <topology evidence="1">Multi-pass membrane protein</topology>
    </subcellularLocation>
</comment>
<proteinExistence type="predicted"/>
<dbReference type="InterPro" id="IPR050427">
    <property type="entry name" value="Olfactory_Receptors"/>
</dbReference>
<dbReference type="GO" id="GO:0004930">
    <property type="term" value="F:G protein-coupled receptor activity"/>
    <property type="evidence" value="ECO:0007669"/>
    <property type="project" value="UniProtKB-KW"/>
</dbReference>
<keyword evidence="6" id="KW-0675">Receptor</keyword>
<dbReference type="GO" id="GO:0005886">
    <property type="term" value="C:plasma membrane"/>
    <property type="evidence" value="ECO:0007669"/>
    <property type="project" value="UniProtKB-ARBA"/>
</dbReference>
<keyword evidence="5 8" id="KW-0472">Membrane</keyword>
<dbReference type="PRINTS" id="PR00245">
    <property type="entry name" value="OLFACTORYR"/>
</dbReference>
<dbReference type="SUPFAM" id="SSF81321">
    <property type="entry name" value="Family A G protein-coupled receptor-like"/>
    <property type="match status" value="1"/>
</dbReference>
<feature type="transmembrane region" description="Helical" evidence="8">
    <location>
        <begin position="95"/>
        <end position="114"/>
    </location>
</feature>
<evidence type="ECO:0000313" key="11">
    <source>
        <dbReference type="Proteomes" id="UP000694387"/>
    </source>
</evidence>
<evidence type="ECO:0000256" key="4">
    <source>
        <dbReference type="ARBA" id="ARBA00023040"/>
    </source>
</evidence>
<organism evidence="10 11">
    <name type="scientific">Equus asinus</name>
    <name type="common">Donkey</name>
    <name type="synonym">Equus africanus asinus</name>
    <dbReference type="NCBI Taxonomy" id="9793"/>
    <lineage>
        <taxon>Eukaryota</taxon>
        <taxon>Metazoa</taxon>
        <taxon>Chordata</taxon>
        <taxon>Craniata</taxon>
        <taxon>Vertebrata</taxon>
        <taxon>Euteleostomi</taxon>
        <taxon>Mammalia</taxon>
        <taxon>Eutheria</taxon>
        <taxon>Laurasiatheria</taxon>
        <taxon>Perissodactyla</taxon>
        <taxon>Equidae</taxon>
        <taxon>Equus</taxon>
    </lineage>
</organism>
<gene>
    <name evidence="10" type="primary">LOC123278096</name>
</gene>
<feature type="transmembrane region" description="Helical" evidence="8">
    <location>
        <begin position="48"/>
        <end position="75"/>
    </location>
</feature>
<reference evidence="10" key="2">
    <citation type="submission" date="2025-08" db="UniProtKB">
        <authorList>
            <consortium name="Ensembl"/>
        </authorList>
    </citation>
    <scope>IDENTIFICATION</scope>
</reference>
<accession>A0A9L0J2U6</accession>
<evidence type="ECO:0000313" key="10">
    <source>
        <dbReference type="Ensembl" id="ENSEASP00005043600.1"/>
    </source>
</evidence>
<sequence length="171" mass="19495">MASIIQAFMHSIRHILTIIELPFCSPNQIDHYFCDVFPLLKLACMDTYLLIIAITTMAEMMSVLTFVALVISYVINLSTLRTCSSKGLHKALSTWGLYITVLFVFFLPFILTYFPLVDLVSNDKVFALFYTIIAPMIIPLIYILRKIDIKNAIRKLWCQDDCLKGNEVSGV</sequence>
<evidence type="ECO:0000256" key="8">
    <source>
        <dbReference type="SAM" id="Phobius"/>
    </source>
</evidence>
<evidence type="ECO:0000256" key="5">
    <source>
        <dbReference type="ARBA" id="ARBA00023136"/>
    </source>
</evidence>
<evidence type="ECO:0000256" key="3">
    <source>
        <dbReference type="ARBA" id="ARBA00022989"/>
    </source>
</evidence>
<keyword evidence="7" id="KW-0807">Transducer</keyword>
<dbReference type="Ensembl" id="ENSEAST00005081979.1">
    <property type="protein sequence ID" value="ENSEASP00005043600.1"/>
    <property type="gene ID" value="ENSEASG00005037026.1"/>
</dbReference>
<dbReference type="InterPro" id="IPR000725">
    <property type="entry name" value="Olfact_rcpt"/>
</dbReference>
<dbReference type="AlphaFoldDB" id="A0A9L0J2U6"/>